<dbReference type="FunFam" id="3.30.428.10:FF:000011">
    <property type="entry name" value="Fragile histidine triad"/>
    <property type="match status" value="1"/>
</dbReference>
<sequence length="125" mass="14265">MKPDYLQSDCLIATKRLAKRLSDLSPEEIGDFFNTAVLVQGLLEEFYGVSASNVTVQDGKEAGQTVAHVHCHILPRREGDFSFTDKIYHELRKHDSAPVDTNRRPLEEMISEAQKYREMLKSKAR</sequence>
<dbReference type="PANTHER" id="PTHR46243:SF1">
    <property type="entry name" value="BIS(5'-ADENOSYL)-TRIPHOSPHATASE"/>
    <property type="match status" value="1"/>
</dbReference>
<evidence type="ECO:0000256" key="1">
    <source>
        <dbReference type="ARBA" id="ARBA00012377"/>
    </source>
</evidence>
<dbReference type="EC" id="3.6.1.29" evidence="1"/>
<evidence type="ECO:0000259" key="5">
    <source>
        <dbReference type="PROSITE" id="PS51084"/>
    </source>
</evidence>
<dbReference type="EMBL" id="AJVK01000374">
    <property type="status" value="NOT_ANNOTATED_CDS"/>
    <property type="molecule type" value="Genomic_DNA"/>
</dbReference>
<evidence type="ECO:0000256" key="4">
    <source>
        <dbReference type="ARBA" id="ARBA00047780"/>
    </source>
</evidence>
<dbReference type="Gene3D" id="3.30.428.10">
    <property type="entry name" value="HIT-like"/>
    <property type="match status" value="1"/>
</dbReference>
<evidence type="ECO:0000313" key="7">
    <source>
        <dbReference type="Proteomes" id="UP000092462"/>
    </source>
</evidence>
<evidence type="ECO:0000313" key="6">
    <source>
        <dbReference type="EnsemblMetazoa" id="PPAI002852-PA"/>
    </source>
</evidence>
<reference evidence="6" key="1">
    <citation type="submission" date="2022-08" db="UniProtKB">
        <authorList>
            <consortium name="EnsemblMetazoa"/>
        </authorList>
    </citation>
    <scope>IDENTIFICATION</scope>
    <source>
        <strain evidence="6">Israel</strain>
    </source>
</reference>
<protein>
    <recommendedName>
        <fullName evidence="1">bis(5'-adenosyl)-triphosphatase</fullName>
        <ecNumber evidence="1">3.6.1.29</ecNumber>
    </recommendedName>
</protein>
<dbReference type="GO" id="GO:0047710">
    <property type="term" value="F:bis(5'-adenosyl)-triphosphatase activity"/>
    <property type="evidence" value="ECO:0007669"/>
    <property type="project" value="UniProtKB-EC"/>
</dbReference>
<name>A0A1B0D5U5_PHLPP</name>
<organism evidence="6 7">
    <name type="scientific">Phlebotomus papatasi</name>
    <name type="common">Sandfly</name>
    <dbReference type="NCBI Taxonomy" id="29031"/>
    <lineage>
        <taxon>Eukaryota</taxon>
        <taxon>Metazoa</taxon>
        <taxon>Ecdysozoa</taxon>
        <taxon>Arthropoda</taxon>
        <taxon>Hexapoda</taxon>
        <taxon>Insecta</taxon>
        <taxon>Pterygota</taxon>
        <taxon>Neoptera</taxon>
        <taxon>Endopterygota</taxon>
        <taxon>Diptera</taxon>
        <taxon>Nematocera</taxon>
        <taxon>Psychodoidea</taxon>
        <taxon>Psychodidae</taxon>
        <taxon>Phlebotomus</taxon>
        <taxon>Phlebotomus</taxon>
    </lineage>
</organism>
<dbReference type="PROSITE" id="PS51084">
    <property type="entry name" value="HIT_2"/>
    <property type="match status" value="1"/>
</dbReference>
<evidence type="ECO:0000256" key="2">
    <source>
        <dbReference type="ARBA" id="ARBA00022741"/>
    </source>
</evidence>
<dbReference type="InterPro" id="IPR051884">
    <property type="entry name" value="Bis(5'-adenosyl)-TPase_reg"/>
</dbReference>
<keyword evidence="3" id="KW-0378">Hydrolase</keyword>
<dbReference type="VEuPathDB" id="VectorBase:PPAPM1_006378"/>
<comment type="catalytic activity">
    <reaction evidence="4">
        <text>P(1),P(3)-bis(5'-adenosyl) triphosphate + H2O = AMP + ADP + 2 H(+)</text>
        <dbReference type="Rhea" id="RHEA:13893"/>
        <dbReference type="ChEBI" id="CHEBI:15377"/>
        <dbReference type="ChEBI" id="CHEBI:15378"/>
        <dbReference type="ChEBI" id="CHEBI:58529"/>
        <dbReference type="ChEBI" id="CHEBI:456215"/>
        <dbReference type="ChEBI" id="CHEBI:456216"/>
        <dbReference type="EC" id="3.6.1.29"/>
    </reaction>
</comment>
<dbReference type="InterPro" id="IPR036265">
    <property type="entry name" value="HIT-like_sf"/>
</dbReference>
<dbReference type="SUPFAM" id="SSF54197">
    <property type="entry name" value="HIT-like"/>
    <property type="match status" value="1"/>
</dbReference>
<dbReference type="AlphaFoldDB" id="A0A1B0D5U5"/>
<dbReference type="Proteomes" id="UP000092462">
    <property type="component" value="Unassembled WGS sequence"/>
</dbReference>
<keyword evidence="7" id="KW-1185">Reference proteome</keyword>
<proteinExistence type="predicted"/>
<dbReference type="Pfam" id="PF01230">
    <property type="entry name" value="HIT"/>
    <property type="match status" value="1"/>
</dbReference>
<dbReference type="GO" id="GO:0000166">
    <property type="term" value="F:nucleotide binding"/>
    <property type="evidence" value="ECO:0007669"/>
    <property type="project" value="UniProtKB-KW"/>
</dbReference>
<dbReference type="InterPro" id="IPR011146">
    <property type="entry name" value="HIT-like"/>
</dbReference>
<dbReference type="EnsemblMetazoa" id="PPAI002852-RA">
    <property type="protein sequence ID" value="PPAI002852-PA"/>
    <property type="gene ID" value="PPAI002852"/>
</dbReference>
<keyword evidence="2" id="KW-0547">Nucleotide-binding</keyword>
<evidence type="ECO:0000256" key="3">
    <source>
        <dbReference type="ARBA" id="ARBA00022801"/>
    </source>
</evidence>
<dbReference type="PANTHER" id="PTHR46243">
    <property type="entry name" value="BIS(5'-ADENOSYL)-TRIPHOSPHATASE"/>
    <property type="match status" value="1"/>
</dbReference>
<accession>A0A1B0D5U5</accession>
<feature type="domain" description="HIT" evidence="5">
    <location>
        <begin position="1"/>
        <end position="83"/>
    </location>
</feature>
<dbReference type="VEuPathDB" id="VectorBase:PPAI002852"/>